<accession>A0ABP1FLF1</accession>
<dbReference type="InterPro" id="IPR021825">
    <property type="entry name" value="RETICULATA-related"/>
</dbReference>
<evidence type="ECO:0000256" key="7">
    <source>
        <dbReference type="ARBA" id="ARBA00022946"/>
    </source>
</evidence>
<name>A0ABP1FLF1_9CHLO</name>
<comment type="caution">
    <text evidence="11">The sequence shown here is derived from an EMBL/GenBank/DDBJ whole genome shotgun (WGS) entry which is preliminary data.</text>
</comment>
<keyword evidence="9" id="KW-0472">Membrane</keyword>
<keyword evidence="5" id="KW-0934">Plastid</keyword>
<evidence type="ECO:0000313" key="12">
    <source>
        <dbReference type="Proteomes" id="UP001497392"/>
    </source>
</evidence>
<evidence type="ECO:0000256" key="2">
    <source>
        <dbReference type="ARBA" id="ARBA00004229"/>
    </source>
</evidence>
<sequence>MKRSTDVRSRRTALQCQASFMVVFPALRALRFGQAYAAGKSFLQTGRPAKGGDSTNLPATATGGGSDDAGGNSGNGGGKGPSKKELDEFGEDEDNMLGKAEAEELCRAKGIELPQDFLEAAMDNGLRTIVLEEYIRLQGTTFAGWLARTFPAFRDRLIEDPRFFFKIGAEIIIDVCCATVAEVRKRGEKFWGEFEFYLSDLAVGMVLDIVLVTLLAPVAVIGKYPKAVEATGVKRMLARVPSAVFAPSEHGHPRYRAIDRSLCIVVKALEYSLAGLVCGFAGQGFANGLMTIKRNMQGASENDVDIPSATNTALTWAFFMGTSANVRYQLVYGLEHLVEITVAKKIPAAASATTLIARLANNVIGGENFIDMARWTGIQ</sequence>
<evidence type="ECO:0000256" key="8">
    <source>
        <dbReference type="ARBA" id="ARBA00022989"/>
    </source>
</evidence>
<keyword evidence="6" id="KW-0812">Transmembrane</keyword>
<keyword evidence="7" id="KW-0809">Transit peptide</keyword>
<dbReference type="Proteomes" id="UP001497392">
    <property type="component" value="Unassembled WGS sequence"/>
</dbReference>
<keyword evidence="4" id="KW-0150">Chloroplast</keyword>
<dbReference type="PANTHER" id="PTHR31038:SF10">
    <property type="entry name" value="OS04G0524400 PROTEIN"/>
    <property type="match status" value="1"/>
</dbReference>
<proteinExistence type="inferred from homology"/>
<evidence type="ECO:0000313" key="11">
    <source>
        <dbReference type="EMBL" id="CAL5219424.1"/>
    </source>
</evidence>
<feature type="region of interest" description="Disordered" evidence="10">
    <location>
        <begin position="44"/>
        <end position="88"/>
    </location>
</feature>
<dbReference type="EMBL" id="CAXHTA020000002">
    <property type="protein sequence ID" value="CAL5219424.1"/>
    <property type="molecule type" value="Genomic_DNA"/>
</dbReference>
<evidence type="ECO:0000256" key="1">
    <source>
        <dbReference type="ARBA" id="ARBA00004141"/>
    </source>
</evidence>
<feature type="compositionally biased region" description="Gly residues" evidence="10">
    <location>
        <begin position="62"/>
        <end position="80"/>
    </location>
</feature>
<dbReference type="PANTHER" id="PTHR31038">
    <property type="entry name" value="EXPRESSED PROTEIN-RELATED"/>
    <property type="match status" value="1"/>
</dbReference>
<organism evidence="11 12">
    <name type="scientific">Coccomyxa viridis</name>
    <dbReference type="NCBI Taxonomy" id="1274662"/>
    <lineage>
        <taxon>Eukaryota</taxon>
        <taxon>Viridiplantae</taxon>
        <taxon>Chlorophyta</taxon>
        <taxon>core chlorophytes</taxon>
        <taxon>Trebouxiophyceae</taxon>
        <taxon>Trebouxiophyceae incertae sedis</taxon>
        <taxon>Coccomyxaceae</taxon>
        <taxon>Coccomyxa</taxon>
    </lineage>
</organism>
<protein>
    <submittedName>
        <fullName evidence="11">G1253 protein</fullName>
    </submittedName>
</protein>
<gene>
    <name evidence="11" type="primary">g1253</name>
    <name evidence="11" type="ORF">VP750_LOCUS1083</name>
</gene>
<dbReference type="Pfam" id="PF11891">
    <property type="entry name" value="RETICULATA-like"/>
    <property type="match status" value="1"/>
</dbReference>
<evidence type="ECO:0000256" key="6">
    <source>
        <dbReference type="ARBA" id="ARBA00022692"/>
    </source>
</evidence>
<keyword evidence="12" id="KW-1185">Reference proteome</keyword>
<keyword evidence="8" id="KW-1133">Transmembrane helix</keyword>
<comment type="subcellular location">
    <subcellularLocation>
        <location evidence="1">Membrane</location>
        <topology evidence="1">Multi-pass membrane protein</topology>
    </subcellularLocation>
    <subcellularLocation>
        <location evidence="2">Plastid</location>
        <location evidence="2">Chloroplast</location>
    </subcellularLocation>
</comment>
<evidence type="ECO:0000256" key="10">
    <source>
        <dbReference type="SAM" id="MobiDB-lite"/>
    </source>
</evidence>
<comment type="similarity">
    <text evidence="3">Belongs to the RETICULATA family.</text>
</comment>
<evidence type="ECO:0000256" key="5">
    <source>
        <dbReference type="ARBA" id="ARBA00022640"/>
    </source>
</evidence>
<evidence type="ECO:0000256" key="3">
    <source>
        <dbReference type="ARBA" id="ARBA00010793"/>
    </source>
</evidence>
<evidence type="ECO:0000256" key="4">
    <source>
        <dbReference type="ARBA" id="ARBA00022528"/>
    </source>
</evidence>
<reference evidence="11 12" key="1">
    <citation type="submission" date="2024-06" db="EMBL/GenBank/DDBJ databases">
        <authorList>
            <person name="Kraege A."/>
            <person name="Thomma B."/>
        </authorList>
    </citation>
    <scope>NUCLEOTIDE SEQUENCE [LARGE SCALE GENOMIC DNA]</scope>
</reference>
<evidence type="ECO:0000256" key="9">
    <source>
        <dbReference type="ARBA" id="ARBA00023136"/>
    </source>
</evidence>